<keyword evidence="4" id="KW-0663">Pyridoxal phosphate</keyword>
<dbReference type="EMBL" id="JBHSLF010000020">
    <property type="protein sequence ID" value="MFC5344410.1"/>
    <property type="molecule type" value="Genomic_DNA"/>
</dbReference>
<keyword evidence="3" id="KW-0808">Transferase</keyword>
<accession>A0ABW0FRT1</accession>
<dbReference type="Gene3D" id="3.40.640.10">
    <property type="entry name" value="Type I PLP-dependent aspartate aminotransferase-like (Major domain)"/>
    <property type="match status" value="1"/>
</dbReference>
<evidence type="ECO:0000256" key="2">
    <source>
        <dbReference type="ARBA" id="ARBA00022576"/>
    </source>
</evidence>
<dbReference type="Pfam" id="PF00155">
    <property type="entry name" value="Aminotran_1_2"/>
    <property type="match status" value="1"/>
</dbReference>
<dbReference type="RefSeq" id="WP_374037027.1">
    <property type="nucleotide sequence ID" value="NZ_CP169082.1"/>
</dbReference>
<dbReference type="Proteomes" id="UP001596152">
    <property type="component" value="Unassembled WGS sequence"/>
</dbReference>
<dbReference type="CDD" id="cd00609">
    <property type="entry name" value="AAT_like"/>
    <property type="match status" value="1"/>
</dbReference>
<evidence type="ECO:0000313" key="6">
    <source>
        <dbReference type="EMBL" id="MFC5344410.1"/>
    </source>
</evidence>
<dbReference type="PANTHER" id="PTHR43807:SF20">
    <property type="entry name" value="FI04487P"/>
    <property type="match status" value="1"/>
</dbReference>
<dbReference type="InterPro" id="IPR015424">
    <property type="entry name" value="PyrdxlP-dep_Trfase"/>
</dbReference>
<dbReference type="GO" id="GO:0008483">
    <property type="term" value="F:transaminase activity"/>
    <property type="evidence" value="ECO:0007669"/>
    <property type="project" value="UniProtKB-KW"/>
</dbReference>
<keyword evidence="2 6" id="KW-0032">Aminotransferase</keyword>
<organism evidence="6 7">
    <name type="scientific">Brevundimonas staleyi</name>
    <dbReference type="NCBI Taxonomy" id="74326"/>
    <lineage>
        <taxon>Bacteria</taxon>
        <taxon>Pseudomonadati</taxon>
        <taxon>Pseudomonadota</taxon>
        <taxon>Alphaproteobacteria</taxon>
        <taxon>Caulobacterales</taxon>
        <taxon>Caulobacteraceae</taxon>
        <taxon>Brevundimonas</taxon>
    </lineage>
</organism>
<gene>
    <name evidence="6" type="ORF">ACFPIE_10815</name>
</gene>
<proteinExistence type="predicted"/>
<dbReference type="InterPro" id="IPR051326">
    <property type="entry name" value="Kynurenine-oxoglutarate_AT"/>
</dbReference>
<comment type="cofactor">
    <cofactor evidence="1">
        <name>pyridoxal 5'-phosphate</name>
        <dbReference type="ChEBI" id="CHEBI:597326"/>
    </cofactor>
</comment>
<feature type="domain" description="Aminotransferase class I/classII large" evidence="5">
    <location>
        <begin position="26"/>
        <end position="378"/>
    </location>
</feature>
<evidence type="ECO:0000313" key="7">
    <source>
        <dbReference type="Proteomes" id="UP001596152"/>
    </source>
</evidence>
<dbReference type="PANTHER" id="PTHR43807">
    <property type="entry name" value="FI04487P"/>
    <property type="match status" value="1"/>
</dbReference>
<name>A0ABW0FRT1_9CAUL</name>
<sequence length="386" mass="41328">MRPHPVFADMPVTIFEIMSGLARQHDAINLGQGFPDDQGPESLRRLAADALMTGSNQYAPSRGLPELRHAVVEHYGRMHDVPLQFDGVLITSGATEAIAASISAYVNPGDEVVIFEPAYDAYRPLIERAGGVAVAVRLDPPTWRLTEAMIEAAITPRTRALVFNNPHNPTARAFDAGEVAALARSCVRHDLIAISDEVWEHVIFDARRHRSLIAEPGMAARTLKIGSAGKMFGMTGWKIGFVCGDPALVDPVAKAHQFLTFATPPNLQSAVAAGLAWDASAFTEMQQGLQGSRDRLASGLQAQGFVLTPSEGAYFLGVDLKASGIALDDETFCRRVVAEFGVAAIPLSAFVTGRGEGSTVRLCFAKADAVLDQAVERLGRAATALR</sequence>
<comment type="caution">
    <text evidence="6">The sequence shown here is derived from an EMBL/GenBank/DDBJ whole genome shotgun (WGS) entry which is preliminary data.</text>
</comment>
<dbReference type="InterPro" id="IPR015421">
    <property type="entry name" value="PyrdxlP-dep_Trfase_major"/>
</dbReference>
<dbReference type="InterPro" id="IPR015422">
    <property type="entry name" value="PyrdxlP-dep_Trfase_small"/>
</dbReference>
<evidence type="ECO:0000256" key="1">
    <source>
        <dbReference type="ARBA" id="ARBA00001933"/>
    </source>
</evidence>
<keyword evidence="7" id="KW-1185">Reference proteome</keyword>
<dbReference type="NCBIfam" id="NF006488">
    <property type="entry name" value="PRK08912.1"/>
    <property type="match status" value="1"/>
</dbReference>
<dbReference type="InterPro" id="IPR004839">
    <property type="entry name" value="Aminotransferase_I/II_large"/>
</dbReference>
<evidence type="ECO:0000256" key="3">
    <source>
        <dbReference type="ARBA" id="ARBA00022679"/>
    </source>
</evidence>
<evidence type="ECO:0000259" key="5">
    <source>
        <dbReference type="Pfam" id="PF00155"/>
    </source>
</evidence>
<dbReference type="Gene3D" id="3.90.1150.10">
    <property type="entry name" value="Aspartate Aminotransferase, domain 1"/>
    <property type="match status" value="1"/>
</dbReference>
<protein>
    <submittedName>
        <fullName evidence="6">Aminotransferase</fullName>
    </submittedName>
</protein>
<evidence type="ECO:0000256" key="4">
    <source>
        <dbReference type="ARBA" id="ARBA00022898"/>
    </source>
</evidence>
<reference evidence="7" key="1">
    <citation type="journal article" date="2019" name="Int. J. Syst. Evol. Microbiol.">
        <title>The Global Catalogue of Microorganisms (GCM) 10K type strain sequencing project: providing services to taxonomists for standard genome sequencing and annotation.</title>
        <authorList>
            <consortium name="The Broad Institute Genomics Platform"/>
            <consortium name="The Broad Institute Genome Sequencing Center for Infectious Disease"/>
            <person name="Wu L."/>
            <person name="Ma J."/>
        </authorList>
    </citation>
    <scope>NUCLEOTIDE SEQUENCE [LARGE SCALE GENOMIC DNA]</scope>
    <source>
        <strain evidence="7">JCM 12125</strain>
    </source>
</reference>
<dbReference type="SUPFAM" id="SSF53383">
    <property type="entry name" value="PLP-dependent transferases"/>
    <property type="match status" value="1"/>
</dbReference>